<dbReference type="Gene3D" id="1.10.1200.10">
    <property type="entry name" value="ACP-like"/>
    <property type="match status" value="1"/>
</dbReference>
<feature type="compositionally biased region" description="Basic and acidic residues" evidence="3">
    <location>
        <begin position="430"/>
        <end position="440"/>
    </location>
</feature>
<gene>
    <name evidence="5" type="ORF">HYDPIDRAFT_114825</name>
</gene>
<feature type="domain" description="Polyketide synthase-like phosphopantetheine-binding" evidence="4">
    <location>
        <begin position="150"/>
        <end position="225"/>
    </location>
</feature>
<protein>
    <recommendedName>
        <fullName evidence="4">Polyketide synthase-like phosphopantetheine-binding domain-containing protein</fullName>
    </recommendedName>
</protein>
<dbReference type="InterPro" id="IPR006162">
    <property type="entry name" value="Ppantetheine_attach_site"/>
</dbReference>
<dbReference type="SUPFAM" id="SSF51735">
    <property type="entry name" value="NAD(P)-binding Rossmann-fold domains"/>
    <property type="match status" value="1"/>
</dbReference>
<dbReference type="InterPro" id="IPR036291">
    <property type="entry name" value="NAD(P)-bd_dom_sf"/>
</dbReference>
<evidence type="ECO:0000313" key="6">
    <source>
        <dbReference type="Proteomes" id="UP000053820"/>
    </source>
</evidence>
<dbReference type="InterPro" id="IPR020806">
    <property type="entry name" value="PKS_PP-bd"/>
</dbReference>
<accession>A0A0C9W655</accession>
<dbReference type="InterPro" id="IPR009081">
    <property type="entry name" value="PP-bd_ACP"/>
</dbReference>
<dbReference type="SMART" id="SM00823">
    <property type="entry name" value="PKS_PP"/>
    <property type="match status" value="1"/>
</dbReference>
<keyword evidence="2" id="KW-0597">Phosphoprotein</keyword>
<organism evidence="5 6">
    <name type="scientific">Hydnomerulius pinastri MD-312</name>
    <dbReference type="NCBI Taxonomy" id="994086"/>
    <lineage>
        <taxon>Eukaryota</taxon>
        <taxon>Fungi</taxon>
        <taxon>Dikarya</taxon>
        <taxon>Basidiomycota</taxon>
        <taxon>Agaricomycotina</taxon>
        <taxon>Agaricomycetes</taxon>
        <taxon>Agaricomycetidae</taxon>
        <taxon>Boletales</taxon>
        <taxon>Boletales incertae sedis</taxon>
        <taxon>Leucogyrophana</taxon>
    </lineage>
</organism>
<dbReference type="EMBL" id="KN839856">
    <property type="protein sequence ID" value="KIJ62318.1"/>
    <property type="molecule type" value="Genomic_DNA"/>
</dbReference>
<proteinExistence type="predicted"/>
<evidence type="ECO:0000313" key="5">
    <source>
        <dbReference type="EMBL" id="KIJ62318.1"/>
    </source>
</evidence>
<keyword evidence="1" id="KW-0596">Phosphopantetheine</keyword>
<evidence type="ECO:0000256" key="2">
    <source>
        <dbReference type="ARBA" id="ARBA00022553"/>
    </source>
</evidence>
<dbReference type="Pfam" id="PF00550">
    <property type="entry name" value="PP-binding"/>
    <property type="match status" value="1"/>
</dbReference>
<dbReference type="PROSITE" id="PS00012">
    <property type="entry name" value="PHOSPHOPANTETHEINE"/>
    <property type="match status" value="1"/>
</dbReference>
<dbReference type="AlphaFoldDB" id="A0A0C9W655"/>
<dbReference type="Pfam" id="PF07993">
    <property type="entry name" value="NAD_binding_4"/>
    <property type="match status" value="1"/>
</dbReference>
<dbReference type="InterPro" id="IPR051414">
    <property type="entry name" value="Adenylate-forming_Reductase"/>
</dbReference>
<dbReference type="Pfam" id="PF23562">
    <property type="entry name" value="AMP-binding_C_3"/>
    <property type="match status" value="1"/>
</dbReference>
<reference evidence="5 6" key="1">
    <citation type="submission" date="2014-04" db="EMBL/GenBank/DDBJ databases">
        <title>Evolutionary Origins and Diversification of the Mycorrhizal Mutualists.</title>
        <authorList>
            <consortium name="DOE Joint Genome Institute"/>
            <consortium name="Mycorrhizal Genomics Consortium"/>
            <person name="Kohler A."/>
            <person name="Kuo A."/>
            <person name="Nagy L.G."/>
            <person name="Floudas D."/>
            <person name="Copeland A."/>
            <person name="Barry K.W."/>
            <person name="Cichocki N."/>
            <person name="Veneault-Fourrey C."/>
            <person name="LaButti K."/>
            <person name="Lindquist E.A."/>
            <person name="Lipzen A."/>
            <person name="Lundell T."/>
            <person name="Morin E."/>
            <person name="Murat C."/>
            <person name="Riley R."/>
            <person name="Ohm R."/>
            <person name="Sun H."/>
            <person name="Tunlid A."/>
            <person name="Henrissat B."/>
            <person name="Grigoriev I.V."/>
            <person name="Hibbett D.S."/>
            <person name="Martin F."/>
        </authorList>
    </citation>
    <scope>NUCLEOTIDE SEQUENCE [LARGE SCALE GENOMIC DNA]</scope>
    <source>
        <strain evidence="5 6">MD-312</strain>
    </source>
</reference>
<dbReference type="Gene3D" id="3.40.50.720">
    <property type="entry name" value="NAD(P)-binding Rossmann-like Domain"/>
    <property type="match status" value="1"/>
</dbReference>
<evidence type="ECO:0000259" key="4">
    <source>
        <dbReference type="SMART" id="SM00823"/>
    </source>
</evidence>
<sequence>MSRPTELFVHVTGDVTNPVPLENILMEDPVVRSAILFGYGRYNAGALIELKEGHHIDTNDHRLVEETRNKLVPTVERMNMFAPQHSRIYKEMTIFASRTKPFSYSYQGTVNRKSTLAGYTDDINALYDTTEQAALIGLKYPKVWSPENSLHFVRGIVVALWGKKIDDDADFFHYGADSIQATRIRMILFRALRTTAKVDTRKFSGSIVYQYPTISSLAAFATRAARGCLRHQTEIYLTRCTAMNNMVKTYTSSFPEYQPETTPPHDDVVLITGTTGLFGSNLLAEFLASGRVSRVYAINYKSHKAGSLAERQEALLGASGLDSGLVHHRKLTLLEADVSGEHLGLSQELYDEVLSSTTHIVHNAWLSTFDDDSPLSVFDNSVRTLRDLITFALSSPLPVPPRLMFISTTDTLRSTHARPSPRTQPSQPPDTDKDPGERTPEVPASPYDAAGSAYGESKWVGEQILAAAASKTPLRPIVVRLGQMCGGVNGRWREGERFPMVVQLSVELGALPIIDEEVSWIPVHFAAKAVAEMRNSLSTYLHVEHPTPVSLKSLLRCIGEELGIPLIPLPEWTAKLEQTIYRSPHPPPSARPGEDIALTILQHLRRVAESETPDHPARVFKQPRLSSEDAWFTSPTLRGGMNVLGSEDVRLWVEHWRDIRMIPGAPGGP</sequence>
<evidence type="ECO:0000256" key="1">
    <source>
        <dbReference type="ARBA" id="ARBA00022450"/>
    </source>
</evidence>
<evidence type="ECO:0000256" key="3">
    <source>
        <dbReference type="SAM" id="MobiDB-lite"/>
    </source>
</evidence>
<dbReference type="SUPFAM" id="SSF47336">
    <property type="entry name" value="ACP-like"/>
    <property type="match status" value="1"/>
</dbReference>
<dbReference type="PANTHER" id="PTHR43439:SF2">
    <property type="entry name" value="ENZYME, PUTATIVE (JCVI)-RELATED"/>
    <property type="match status" value="1"/>
</dbReference>
<dbReference type="PANTHER" id="PTHR43439">
    <property type="entry name" value="PHENYLACETATE-COENZYME A LIGASE"/>
    <property type="match status" value="1"/>
</dbReference>
<dbReference type="InterPro" id="IPR013120">
    <property type="entry name" value="FAR_NAD-bd"/>
</dbReference>
<feature type="region of interest" description="Disordered" evidence="3">
    <location>
        <begin position="411"/>
        <end position="448"/>
    </location>
</feature>
<dbReference type="OrthoDB" id="429813at2759"/>
<keyword evidence="6" id="KW-1185">Reference proteome</keyword>
<dbReference type="HOGENOM" id="CLU_002220_4_0_1"/>
<dbReference type="Proteomes" id="UP000053820">
    <property type="component" value="Unassembled WGS sequence"/>
</dbReference>
<name>A0A0C9W655_9AGAM</name>
<dbReference type="InterPro" id="IPR036736">
    <property type="entry name" value="ACP-like_sf"/>
</dbReference>
<dbReference type="GO" id="GO:0031177">
    <property type="term" value="F:phosphopantetheine binding"/>
    <property type="evidence" value="ECO:0007669"/>
    <property type="project" value="InterPro"/>
</dbReference>